<reference evidence="2 3" key="1">
    <citation type="submission" date="2019-08" db="EMBL/GenBank/DDBJ databases">
        <title>Actinomadura sp. nov. CYP1-5 isolated from mountain soil.</title>
        <authorList>
            <person name="Songsumanus A."/>
            <person name="Kuncharoen N."/>
            <person name="Kudo T."/>
            <person name="Yuki M."/>
            <person name="Igarashi Y."/>
            <person name="Tanasupawat S."/>
        </authorList>
    </citation>
    <scope>NUCLEOTIDE SEQUENCE [LARGE SCALE GENOMIC DNA]</scope>
    <source>
        <strain evidence="2 3">CYP1-5</strain>
    </source>
</reference>
<dbReference type="SUPFAM" id="SSF53300">
    <property type="entry name" value="vWA-like"/>
    <property type="match status" value="1"/>
</dbReference>
<accession>A0A5D3FCQ9</accession>
<dbReference type="RefSeq" id="WP_148764125.1">
    <property type="nucleotide sequence ID" value="NZ_VSRQ01000006.1"/>
</dbReference>
<dbReference type="Gene3D" id="3.40.50.410">
    <property type="entry name" value="von Willebrand factor, type A domain"/>
    <property type="match status" value="1"/>
</dbReference>
<dbReference type="Proteomes" id="UP000323505">
    <property type="component" value="Unassembled WGS sequence"/>
</dbReference>
<evidence type="ECO:0000259" key="1">
    <source>
        <dbReference type="SMART" id="SM00327"/>
    </source>
</evidence>
<dbReference type="EMBL" id="VSRQ01000006">
    <property type="protein sequence ID" value="TYK45963.1"/>
    <property type="molecule type" value="Genomic_DNA"/>
</dbReference>
<comment type="caution">
    <text evidence="2">The sequence shown here is derived from an EMBL/GenBank/DDBJ whole genome shotgun (WGS) entry which is preliminary data.</text>
</comment>
<dbReference type="InterPro" id="IPR002035">
    <property type="entry name" value="VWF_A"/>
</dbReference>
<evidence type="ECO:0000313" key="3">
    <source>
        <dbReference type="Proteomes" id="UP000323505"/>
    </source>
</evidence>
<proteinExistence type="predicted"/>
<protein>
    <submittedName>
        <fullName evidence="2">VWA domain-containing protein</fullName>
    </submittedName>
</protein>
<organism evidence="2 3">
    <name type="scientific">Actinomadura decatromicini</name>
    <dbReference type="NCBI Taxonomy" id="2604572"/>
    <lineage>
        <taxon>Bacteria</taxon>
        <taxon>Bacillati</taxon>
        <taxon>Actinomycetota</taxon>
        <taxon>Actinomycetes</taxon>
        <taxon>Streptosporangiales</taxon>
        <taxon>Thermomonosporaceae</taxon>
        <taxon>Actinomadura</taxon>
    </lineage>
</organism>
<feature type="domain" description="VWFA" evidence="1">
    <location>
        <begin position="5"/>
        <end position="186"/>
    </location>
</feature>
<keyword evidence="3" id="KW-1185">Reference proteome</keyword>
<dbReference type="AlphaFoldDB" id="A0A5D3FCQ9"/>
<sequence length="224" mass="24233">MSEQVLPFYLVCDESWSMEGPDGVDAINGCLPDLHREIGSNPVVADKTRFCIISFNHEAQVLLPLADLSELTTMPAMSANGGTEYGTVFTLLRSTIEQDVARLKQDGHQVLRPAVFFLSDGQPNDSADWHVAYQRVVDPSWSARPNILAFAFNEADEGIIKQIATVRAFSYNGTLKPAQALQEFAQSLIRSIVRSGTSGGADGGMTLAMPDTVPGFTTIPADVV</sequence>
<dbReference type="Pfam" id="PF00092">
    <property type="entry name" value="VWA"/>
    <property type="match status" value="1"/>
</dbReference>
<dbReference type="SMART" id="SM00327">
    <property type="entry name" value="VWA"/>
    <property type="match status" value="1"/>
</dbReference>
<name>A0A5D3FCQ9_9ACTN</name>
<gene>
    <name evidence="2" type="ORF">FXF68_27485</name>
</gene>
<evidence type="ECO:0000313" key="2">
    <source>
        <dbReference type="EMBL" id="TYK45963.1"/>
    </source>
</evidence>
<dbReference type="InterPro" id="IPR036465">
    <property type="entry name" value="vWFA_dom_sf"/>
</dbReference>